<feature type="signal peptide" evidence="1">
    <location>
        <begin position="1"/>
        <end position="27"/>
    </location>
</feature>
<reference evidence="3" key="1">
    <citation type="journal article" date="2019" name="Int. J. Syst. Evol. Microbiol.">
        <title>The Global Catalogue of Microorganisms (GCM) 10K type strain sequencing project: providing services to taxonomists for standard genome sequencing and annotation.</title>
        <authorList>
            <consortium name="The Broad Institute Genomics Platform"/>
            <consortium name="The Broad Institute Genome Sequencing Center for Infectious Disease"/>
            <person name="Wu L."/>
            <person name="Ma J."/>
        </authorList>
    </citation>
    <scope>NUCLEOTIDE SEQUENCE [LARGE SCALE GENOMIC DNA]</scope>
    <source>
        <strain evidence="3">KCTC 42501</strain>
    </source>
</reference>
<dbReference type="EMBL" id="JBHRXX010000009">
    <property type="protein sequence ID" value="MFC3685987.1"/>
    <property type="molecule type" value="Genomic_DNA"/>
</dbReference>
<gene>
    <name evidence="2" type="ORF">ACFOPI_20495</name>
</gene>
<protein>
    <recommendedName>
        <fullName evidence="4">DUF481 domain-containing protein</fullName>
    </recommendedName>
</protein>
<keyword evidence="1" id="KW-0732">Signal</keyword>
<keyword evidence="3" id="KW-1185">Reference proteome</keyword>
<proteinExistence type="predicted"/>
<organism evidence="2 3">
    <name type="scientific">Hydrogenophaga luteola</name>
    <dbReference type="NCBI Taxonomy" id="1591122"/>
    <lineage>
        <taxon>Bacteria</taxon>
        <taxon>Pseudomonadati</taxon>
        <taxon>Pseudomonadota</taxon>
        <taxon>Betaproteobacteria</taxon>
        <taxon>Burkholderiales</taxon>
        <taxon>Comamonadaceae</taxon>
        <taxon>Hydrogenophaga</taxon>
    </lineage>
</organism>
<accession>A0ABV7WAA1</accession>
<evidence type="ECO:0000256" key="1">
    <source>
        <dbReference type="SAM" id="SignalP"/>
    </source>
</evidence>
<dbReference type="Proteomes" id="UP001595729">
    <property type="component" value="Unassembled WGS sequence"/>
</dbReference>
<evidence type="ECO:0000313" key="2">
    <source>
        <dbReference type="EMBL" id="MFC3685987.1"/>
    </source>
</evidence>
<sequence length="313" mass="32995">MKYIKPEAATSALVALVVSVVATAAHAQSQWTPSLKAADSPAAKPWEDGATLAVSSVDGQTVAVADAVFKLERVTDTMSANGFVRQTWGPGLYLSRNSDPAKRTNDRGVKFSYGGLWVDNGPASGARTSWGWAVDLKAGKKLSSETVAGQKVWFDRDSTRLTGGGQFVYAPSLGRLDPNNLNRLNHFYTASTRLYVDRASGGSAVSGRVSGVEVGLRADVAPFGLEPLALLGSNLAVVPTAGVWAQYQNDLSASGGRAKDERQLFGVKLGFSFSRPDSEGVVPGISLERTVGSDLLTGRSPSGVTKLVLSLKY</sequence>
<evidence type="ECO:0000313" key="3">
    <source>
        <dbReference type="Proteomes" id="UP001595729"/>
    </source>
</evidence>
<dbReference type="RefSeq" id="WP_382178099.1">
    <property type="nucleotide sequence ID" value="NZ_JBHRXX010000009.1"/>
</dbReference>
<name>A0ABV7WAA1_9BURK</name>
<evidence type="ECO:0008006" key="4">
    <source>
        <dbReference type="Google" id="ProtNLM"/>
    </source>
</evidence>
<feature type="chain" id="PRO_5045062047" description="DUF481 domain-containing protein" evidence="1">
    <location>
        <begin position="28"/>
        <end position="313"/>
    </location>
</feature>
<comment type="caution">
    <text evidence="2">The sequence shown here is derived from an EMBL/GenBank/DDBJ whole genome shotgun (WGS) entry which is preliminary data.</text>
</comment>